<evidence type="ECO:0000313" key="2">
    <source>
        <dbReference type="EMBL" id="TPG36289.1"/>
    </source>
</evidence>
<proteinExistence type="predicted"/>
<sequence length="330" mass="36407">MKTKLVLLSSVFFITINIFSQQVGDGYAPVINDFSAPLKSGVYNGLSPSTVGMTADNSNLWQHLFVIRHSNTSSNYQLQLASSFAVNDRVFFRKITSATLSSVNANWVELATRGKNNFVGDQSISGNVAINSLSPLNTFEVKVPTSTGASSSDGIAIHDGAVYRLGINIGVNTDKEYSYIQAVKGGIGSKNIIINPIGGNVGIGITNPTNKLDVKGTIHSQEVKVDMNNWSDFVFKKEYNLPTLEEVENHIAEKGHLENIPSEEEVLKNGINLGEMNAKLLQKIEELTLYAIEQSKRNNKQSVRIEKLEKENETFKDVLRRLSKIEEKLK</sequence>
<evidence type="ECO:0008006" key="4">
    <source>
        <dbReference type="Google" id="ProtNLM"/>
    </source>
</evidence>
<dbReference type="OrthoDB" id="9808753at2"/>
<comment type="caution">
    <text evidence="2">The sequence shown here is derived from an EMBL/GenBank/DDBJ whole genome shotgun (WGS) entry which is preliminary data.</text>
</comment>
<feature type="coiled-coil region" evidence="1">
    <location>
        <begin position="291"/>
        <end position="328"/>
    </location>
</feature>
<gene>
    <name evidence="2" type="ORF">EAH81_19650</name>
</gene>
<name>A0A502EGW7_9FLAO</name>
<dbReference type="Proteomes" id="UP000319700">
    <property type="component" value="Unassembled WGS sequence"/>
</dbReference>
<protein>
    <recommendedName>
        <fullName evidence="4">Cell wall anchor protein</fullName>
    </recommendedName>
</protein>
<accession>A0A502EGW7</accession>
<reference evidence="2 3" key="1">
    <citation type="journal article" date="2019" name="Environ. Microbiol.">
        <title>Species interactions and distinct microbial communities in high Arctic permafrost affected cryosols are associated with the CH4 and CO2 gas fluxes.</title>
        <authorList>
            <person name="Altshuler I."/>
            <person name="Hamel J."/>
            <person name="Turney S."/>
            <person name="Magnuson E."/>
            <person name="Levesque R."/>
            <person name="Greer C."/>
            <person name="Whyte L.G."/>
        </authorList>
    </citation>
    <scope>NUCLEOTIDE SEQUENCE [LARGE SCALE GENOMIC DNA]</scope>
    <source>
        <strain evidence="2 3">42</strain>
    </source>
</reference>
<evidence type="ECO:0000313" key="3">
    <source>
        <dbReference type="Proteomes" id="UP000319700"/>
    </source>
</evidence>
<organism evidence="2 3">
    <name type="scientific">Flavobacterium pectinovorum</name>
    <dbReference type="NCBI Taxonomy" id="29533"/>
    <lineage>
        <taxon>Bacteria</taxon>
        <taxon>Pseudomonadati</taxon>
        <taxon>Bacteroidota</taxon>
        <taxon>Flavobacteriia</taxon>
        <taxon>Flavobacteriales</taxon>
        <taxon>Flavobacteriaceae</taxon>
        <taxon>Flavobacterium</taxon>
    </lineage>
</organism>
<dbReference type="RefSeq" id="WP_140510241.1">
    <property type="nucleotide sequence ID" value="NZ_RCZH01000014.1"/>
</dbReference>
<keyword evidence="3" id="KW-1185">Reference proteome</keyword>
<dbReference type="EMBL" id="RCZH01000014">
    <property type="protein sequence ID" value="TPG36289.1"/>
    <property type="molecule type" value="Genomic_DNA"/>
</dbReference>
<dbReference type="AlphaFoldDB" id="A0A502EGW7"/>
<keyword evidence="1" id="KW-0175">Coiled coil</keyword>
<evidence type="ECO:0000256" key="1">
    <source>
        <dbReference type="SAM" id="Coils"/>
    </source>
</evidence>